<name>A0A365HDQ2_9ACTN</name>
<dbReference type="InterPro" id="IPR036365">
    <property type="entry name" value="PGBD-like_sf"/>
</dbReference>
<dbReference type="AlphaFoldDB" id="A0A365HDQ2"/>
<dbReference type="EMBL" id="QLYX01000001">
    <property type="protein sequence ID" value="RAY17254.1"/>
    <property type="molecule type" value="Genomic_DNA"/>
</dbReference>
<reference evidence="2 3" key="1">
    <citation type="submission" date="2018-06" db="EMBL/GenBank/DDBJ databases">
        <title>Actinomadura craniellae sp. nov. isolated from marine sponge Craniella sp.</title>
        <authorList>
            <person name="Li L."/>
            <person name="Xu Q.H."/>
            <person name="Lin H.W."/>
            <person name="Lu Y.H."/>
        </authorList>
    </citation>
    <scope>NUCLEOTIDE SEQUENCE [LARGE SCALE GENOMIC DNA]</scope>
    <source>
        <strain evidence="2 3">LHW63021</strain>
    </source>
</reference>
<dbReference type="Proteomes" id="UP000251891">
    <property type="component" value="Unassembled WGS sequence"/>
</dbReference>
<dbReference type="OrthoDB" id="3268648at2"/>
<sequence>MRRIRPRTVALATGGAVVLGGAGLVAVGVGGGADAAPARGALPPATADVVRTTLTDTEQVDGTLGYGEPRTATGAGGGMLTWLPAEGGAVGRGEPAYRVDGEAVPLLYGSLPVYRALRPGVSGSDVKQLERNLSALGYTGFTVDDDYTSGTADAVRSWQDDLGLPETGTVTRALVAPGRIRVGEHKRATGDPAGGVLYTYTGTTRVVVVDLDVKDQRLAERGATATVELPDGKTTEGKITRIGTVATKAGQDSDVSTVEVTITVADQKALGGLDQAPVDVHLAAERRQNVLAVPVAALLALPEGGYGVQVVAGGGTRTIEVEVGMFAAGRVEVSGAGLAAGMKVGVPR</sequence>
<dbReference type="Pfam" id="PF01471">
    <property type="entry name" value="PG_binding_1"/>
    <property type="match status" value="1"/>
</dbReference>
<evidence type="ECO:0000313" key="2">
    <source>
        <dbReference type="EMBL" id="RAY17254.1"/>
    </source>
</evidence>
<proteinExistence type="predicted"/>
<keyword evidence="3" id="KW-1185">Reference proteome</keyword>
<dbReference type="RefSeq" id="WP_111863306.1">
    <property type="nucleotide sequence ID" value="NZ_QLYX01000001.1"/>
</dbReference>
<dbReference type="InterPro" id="IPR036366">
    <property type="entry name" value="PGBDSf"/>
</dbReference>
<feature type="domain" description="Peptidoglycan binding-like" evidence="1">
    <location>
        <begin position="122"/>
        <end position="174"/>
    </location>
</feature>
<dbReference type="Gene3D" id="2.40.420.20">
    <property type="match status" value="1"/>
</dbReference>
<gene>
    <name evidence="2" type="ORF">DPM19_00070</name>
</gene>
<evidence type="ECO:0000259" key="1">
    <source>
        <dbReference type="Pfam" id="PF01471"/>
    </source>
</evidence>
<dbReference type="InterPro" id="IPR002477">
    <property type="entry name" value="Peptidoglycan-bd-like"/>
</dbReference>
<protein>
    <submittedName>
        <fullName evidence="2">Efflux RND transporter periplasmic adaptor subunit</fullName>
    </submittedName>
</protein>
<dbReference type="SUPFAM" id="SSF47090">
    <property type="entry name" value="PGBD-like"/>
    <property type="match status" value="1"/>
</dbReference>
<dbReference type="Gene3D" id="1.10.101.10">
    <property type="entry name" value="PGBD-like superfamily/PGBD"/>
    <property type="match status" value="1"/>
</dbReference>
<organism evidence="2 3">
    <name type="scientific">Actinomadura craniellae</name>
    <dbReference type="NCBI Taxonomy" id="2231787"/>
    <lineage>
        <taxon>Bacteria</taxon>
        <taxon>Bacillati</taxon>
        <taxon>Actinomycetota</taxon>
        <taxon>Actinomycetes</taxon>
        <taxon>Streptosporangiales</taxon>
        <taxon>Thermomonosporaceae</taxon>
        <taxon>Actinomadura</taxon>
    </lineage>
</organism>
<evidence type="ECO:0000313" key="3">
    <source>
        <dbReference type="Proteomes" id="UP000251891"/>
    </source>
</evidence>
<comment type="caution">
    <text evidence="2">The sequence shown here is derived from an EMBL/GenBank/DDBJ whole genome shotgun (WGS) entry which is preliminary data.</text>
</comment>
<accession>A0A365HDQ2</accession>